<evidence type="ECO:0000259" key="9">
    <source>
        <dbReference type="Pfam" id="PF05504"/>
    </source>
</evidence>
<evidence type="ECO:0000256" key="6">
    <source>
        <dbReference type="ARBA" id="ARBA00023139"/>
    </source>
</evidence>
<name>A0ABY9VEI6_9BACI</name>
<keyword evidence="7" id="KW-0449">Lipoprotein</keyword>
<dbReference type="Pfam" id="PF25198">
    <property type="entry name" value="Spore_GerAC_N"/>
    <property type="match status" value="1"/>
</dbReference>
<dbReference type="RefSeq" id="WP_311072482.1">
    <property type="nucleotide sequence ID" value="NZ_CP134494.1"/>
</dbReference>
<evidence type="ECO:0000256" key="4">
    <source>
        <dbReference type="ARBA" id="ARBA00022729"/>
    </source>
</evidence>
<dbReference type="PROSITE" id="PS51257">
    <property type="entry name" value="PROKAR_LIPOPROTEIN"/>
    <property type="match status" value="1"/>
</dbReference>
<dbReference type="EMBL" id="CP134494">
    <property type="protein sequence ID" value="WNF22332.1"/>
    <property type="molecule type" value="Genomic_DNA"/>
</dbReference>
<accession>A0ABY9VEI6</accession>
<dbReference type="InterPro" id="IPR038501">
    <property type="entry name" value="Spore_GerAC_C_sf"/>
</dbReference>
<dbReference type="PANTHER" id="PTHR35789:SF1">
    <property type="entry name" value="SPORE GERMINATION PROTEIN B3"/>
    <property type="match status" value="1"/>
</dbReference>
<evidence type="ECO:0000256" key="5">
    <source>
        <dbReference type="ARBA" id="ARBA00023136"/>
    </source>
</evidence>
<evidence type="ECO:0000313" key="11">
    <source>
        <dbReference type="EMBL" id="WNF22332.1"/>
    </source>
</evidence>
<dbReference type="InterPro" id="IPR008844">
    <property type="entry name" value="Spore_GerAC-like"/>
</dbReference>
<evidence type="ECO:0000256" key="7">
    <source>
        <dbReference type="ARBA" id="ARBA00023288"/>
    </source>
</evidence>
<keyword evidence="8" id="KW-1133">Transmembrane helix</keyword>
<evidence type="ECO:0000313" key="12">
    <source>
        <dbReference type="Proteomes" id="UP001303324"/>
    </source>
</evidence>
<keyword evidence="8" id="KW-0812">Transmembrane</keyword>
<dbReference type="InterPro" id="IPR057336">
    <property type="entry name" value="GerAC_N"/>
</dbReference>
<proteinExistence type="inferred from homology"/>
<sequence>MEQYKNLIKISIMVIIILSLTGCWDKKELDQKAYVIGIGLDTHEKEGKITVTYLIANPEVGSQQSGGGTPESPEEVISLVADDFISSRNTANTVISKEISYDLLSVIIVSEELARKPDFIRVIYSAAKDREIKRNTDLLITKESAETFILNNKPLLETRPHKFFEFMIGRGKETGMIPNTDLNDFFKVAESDADLFLGIYATTERGRDKDITSDDDFMAGEVQFGGKTNDAQFIGSAVFKEGKMIGKITGEETRISSLLDNTWKLEDFKTTFKDPFDERYRISARFSKQRKNRHTFKQRHGKAIIDINVPVYVEILSDPSMVNFAKNKDKIAELKKSMTKTMEEHLSQYIKYTQEEFKGDTFHLSVPIRREFLTLQEFRDFDWMKSYPNAEINVSVDIRFGEFGRQTRLPSLQEVRD</sequence>
<keyword evidence="12" id="KW-1185">Reference proteome</keyword>
<keyword evidence="3" id="KW-0309">Germination</keyword>
<dbReference type="NCBIfam" id="TIGR02887">
    <property type="entry name" value="spore_ger_x_C"/>
    <property type="match status" value="1"/>
</dbReference>
<comment type="subcellular location">
    <subcellularLocation>
        <location evidence="1">Membrane</location>
        <topology evidence="1">Lipid-anchor</topology>
    </subcellularLocation>
</comment>
<dbReference type="PANTHER" id="PTHR35789">
    <property type="entry name" value="SPORE GERMINATION PROTEIN B3"/>
    <property type="match status" value="1"/>
</dbReference>
<evidence type="ECO:0000256" key="8">
    <source>
        <dbReference type="SAM" id="Phobius"/>
    </source>
</evidence>
<dbReference type="InterPro" id="IPR046953">
    <property type="entry name" value="Spore_GerAC-like_C"/>
</dbReference>
<dbReference type="Pfam" id="PF05504">
    <property type="entry name" value="Spore_GerAC"/>
    <property type="match status" value="1"/>
</dbReference>
<comment type="similarity">
    <text evidence="2">Belongs to the GerABKC lipoprotein family.</text>
</comment>
<protein>
    <submittedName>
        <fullName evidence="11">Ger(X)C family spore germination protein</fullName>
    </submittedName>
</protein>
<feature type="domain" description="Spore germination protein N-terminal" evidence="10">
    <location>
        <begin position="25"/>
        <end position="199"/>
    </location>
</feature>
<keyword evidence="6" id="KW-0564">Palmitate</keyword>
<dbReference type="Proteomes" id="UP001303324">
    <property type="component" value="Chromosome"/>
</dbReference>
<organism evidence="11 12">
    <name type="scientific">Mesobacillus jeotgali</name>
    <dbReference type="NCBI Taxonomy" id="129985"/>
    <lineage>
        <taxon>Bacteria</taxon>
        <taxon>Bacillati</taxon>
        <taxon>Bacillota</taxon>
        <taxon>Bacilli</taxon>
        <taxon>Bacillales</taxon>
        <taxon>Bacillaceae</taxon>
        <taxon>Mesobacillus</taxon>
    </lineage>
</organism>
<evidence type="ECO:0000259" key="10">
    <source>
        <dbReference type="Pfam" id="PF25198"/>
    </source>
</evidence>
<evidence type="ECO:0000256" key="2">
    <source>
        <dbReference type="ARBA" id="ARBA00007886"/>
    </source>
</evidence>
<keyword evidence="5 8" id="KW-0472">Membrane</keyword>
<evidence type="ECO:0000256" key="3">
    <source>
        <dbReference type="ARBA" id="ARBA00022544"/>
    </source>
</evidence>
<evidence type="ECO:0000256" key="1">
    <source>
        <dbReference type="ARBA" id="ARBA00004635"/>
    </source>
</evidence>
<reference evidence="11 12" key="1">
    <citation type="submission" date="2023-09" db="EMBL/GenBank/DDBJ databases">
        <title>Microbial mechanism of fulvic acid promoting antimony reduction mineralization in rice fields.</title>
        <authorList>
            <person name="Chen G."/>
            <person name="Lan J."/>
        </authorList>
    </citation>
    <scope>NUCLEOTIDE SEQUENCE [LARGE SCALE GENOMIC DNA]</scope>
    <source>
        <strain evidence="11 12">PS1</strain>
    </source>
</reference>
<dbReference type="Gene3D" id="3.30.300.210">
    <property type="entry name" value="Nutrient germinant receptor protein C, domain 3"/>
    <property type="match status" value="1"/>
</dbReference>
<feature type="transmembrane region" description="Helical" evidence="8">
    <location>
        <begin position="6"/>
        <end position="24"/>
    </location>
</feature>
<keyword evidence="4" id="KW-0732">Signal</keyword>
<gene>
    <name evidence="11" type="ORF">RH061_19570</name>
</gene>
<feature type="domain" description="Spore germination GerAC-like C-terminal" evidence="9">
    <location>
        <begin position="235"/>
        <end position="399"/>
    </location>
</feature>